<sequence>MLIDLFRGKWKQDDELPHNFVEFMDAAGISKDLQSQVSQIRYINDFEGDGDKWVYKISIEGMPEAKIYPFKFDESYSSTDFFGSPFTCVVTKLADNKIQETITQSAGQNMVVVKTIENDSNMSTVTTAGGVTCVIKFTKM</sequence>
<evidence type="ECO:0000313" key="1">
    <source>
        <dbReference type="EMBL" id="KOF94856.1"/>
    </source>
</evidence>
<dbReference type="Gene3D" id="2.40.128.20">
    <property type="match status" value="1"/>
</dbReference>
<accession>A0A0L8I0B3</accession>
<dbReference type="AlphaFoldDB" id="A0A0L8I0B3"/>
<dbReference type="GO" id="GO:0008289">
    <property type="term" value="F:lipid binding"/>
    <property type="evidence" value="ECO:0007669"/>
    <property type="project" value="UniProtKB-KW"/>
</dbReference>
<dbReference type="KEGG" id="obi:106867514"/>
<organism evidence="1">
    <name type="scientific">Octopus bimaculoides</name>
    <name type="common">California two-spotted octopus</name>
    <dbReference type="NCBI Taxonomy" id="37653"/>
    <lineage>
        <taxon>Eukaryota</taxon>
        <taxon>Metazoa</taxon>
        <taxon>Spiralia</taxon>
        <taxon>Lophotrochozoa</taxon>
        <taxon>Mollusca</taxon>
        <taxon>Cephalopoda</taxon>
        <taxon>Coleoidea</taxon>
        <taxon>Octopodiformes</taxon>
        <taxon>Octopoda</taxon>
        <taxon>Incirrata</taxon>
        <taxon>Octopodidae</taxon>
        <taxon>Octopus</taxon>
    </lineage>
</organism>
<dbReference type="InterPro" id="IPR012674">
    <property type="entry name" value="Calycin"/>
</dbReference>
<protein>
    <recommendedName>
        <fullName evidence="2">Lipocalin/cytosolic fatty-acid binding domain-containing protein</fullName>
    </recommendedName>
</protein>
<name>A0A0L8I0B3_OCTBM</name>
<proteinExistence type="predicted"/>
<evidence type="ECO:0008006" key="2">
    <source>
        <dbReference type="Google" id="ProtNLM"/>
    </source>
</evidence>
<dbReference type="SUPFAM" id="SSF50814">
    <property type="entry name" value="Lipocalins"/>
    <property type="match status" value="1"/>
</dbReference>
<dbReference type="EMBL" id="KQ416861">
    <property type="protein sequence ID" value="KOF94856.1"/>
    <property type="molecule type" value="Genomic_DNA"/>
</dbReference>
<reference evidence="1" key="1">
    <citation type="submission" date="2015-07" db="EMBL/GenBank/DDBJ databases">
        <title>MeaNS - Measles Nucleotide Surveillance Program.</title>
        <authorList>
            <person name="Tran T."/>
            <person name="Druce J."/>
        </authorList>
    </citation>
    <scope>NUCLEOTIDE SEQUENCE</scope>
    <source>
        <strain evidence="1">UCB-OBI-ISO-001</strain>
        <tissue evidence="1">Gonad</tissue>
    </source>
</reference>
<dbReference type="OrthoDB" id="6095636at2759"/>
<gene>
    <name evidence="1" type="ORF">OCBIM_22000466mg</name>
</gene>